<dbReference type="EMBL" id="CM046390">
    <property type="protein sequence ID" value="KAI8564859.1"/>
    <property type="molecule type" value="Genomic_DNA"/>
</dbReference>
<name>A0ACC0PIB3_RHOML</name>
<gene>
    <name evidence="1" type="ORF">RHMOL_Rhmol03G0215300</name>
</gene>
<comment type="caution">
    <text evidence="1">The sequence shown here is derived from an EMBL/GenBank/DDBJ whole genome shotgun (WGS) entry which is preliminary data.</text>
</comment>
<sequence length="368" mass="40833">MDYNKRCSFGRVLSVGWENEDGVLRLEYDDDMDGVEVAVATAEQIEIGDLVVEESASKLKDLVPYNGVVNVEGLNRPLLAVQFTKLKDGLAMGCAFNHTIPDETSMWHFMTSWAQICSGAQTISVPPFLDRTKVHNTRIKLNLPLPPETSSPAPPLRVKVFKFSESAIDLIKATANLNPNPKPFTTFQSLSTHVWQAVTRARNLEPGDTTVFYVFANCRHRVDPPMPMNYFGNVIQPVVTRTSVGLLLKNTAEFGAGMIRKVIEMHDAKAIEAWNIEWESKVLGWKDAEENCVVVGSSPQFKVCDVDFGWGKPEVVRSGSNNRFDGTVYMHQGKGGGKSVDLDISLEANAMENLEKDEVFLMGMGRMA</sequence>
<organism evidence="1 2">
    <name type="scientific">Rhododendron molle</name>
    <name type="common">Chinese azalea</name>
    <name type="synonym">Azalea mollis</name>
    <dbReference type="NCBI Taxonomy" id="49168"/>
    <lineage>
        <taxon>Eukaryota</taxon>
        <taxon>Viridiplantae</taxon>
        <taxon>Streptophyta</taxon>
        <taxon>Embryophyta</taxon>
        <taxon>Tracheophyta</taxon>
        <taxon>Spermatophyta</taxon>
        <taxon>Magnoliopsida</taxon>
        <taxon>eudicotyledons</taxon>
        <taxon>Gunneridae</taxon>
        <taxon>Pentapetalae</taxon>
        <taxon>asterids</taxon>
        <taxon>Ericales</taxon>
        <taxon>Ericaceae</taxon>
        <taxon>Ericoideae</taxon>
        <taxon>Rhodoreae</taxon>
        <taxon>Rhododendron</taxon>
    </lineage>
</organism>
<proteinExistence type="predicted"/>
<evidence type="ECO:0000313" key="1">
    <source>
        <dbReference type="EMBL" id="KAI8564859.1"/>
    </source>
</evidence>
<evidence type="ECO:0000313" key="2">
    <source>
        <dbReference type="Proteomes" id="UP001062846"/>
    </source>
</evidence>
<reference evidence="1" key="1">
    <citation type="submission" date="2022-02" db="EMBL/GenBank/DDBJ databases">
        <title>Plant Genome Project.</title>
        <authorList>
            <person name="Zhang R.-G."/>
        </authorList>
    </citation>
    <scope>NUCLEOTIDE SEQUENCE</scope>
    <source>
        <strain evidence="1">AT1</strain>
    </source>
</reference>
<dbReference type="Proteomes" id="UP001062846">
    <property type="component" value="Chromosome 3"/>
</dbReference>
<accession>A0ACC0PIB3</accession>
<protein>
    <submittedName>
        <fullName evidence="1">Uncharacterized protein</fullName>
    </submittedName>
</protein>
<keyword evidence="2" id="KW-1185">Reference proteome</keyword>